<name>A8NUL0_COPC7</name>
<dbReference type="Proteomes" id="UP000001861">
    <property type="component" value="Unassembled WGS sequence"/>
</dbReference>
<dbReference type="GeneID" id="6013020"/>
<dbReference type="EMBL" id="AACS02000004">
    <property type="protein sequence ID" value="EAU85290.2"/>
    <property type="molecule type" value="Genomic_DNA"/>
</dbReference>
<dbReference type="KEGG" id="cci:CC1G_07560"/>
<dbReference type="HOGENOM" id="CLU_1142549_0_0_1"/>
<dbReference type="OrthoDB" id="2367075at2759"/>
<accession>A8NUL0</accession>
<dbReference type="AlphaFoldDB" id="A8NUL0"/>
<evidence type="ECO:0000313" key="2">
    <source>
        <dbReference type="EMBL" id="EAU85290.2"/>
    </source>
</evidence>
<sequence>MKPRLDKDAWISVLKLSTQWRFNDVRKLAIRALTPLLVDPVELDEAAKLGIDIAFKLTNIIINHLRDMMPAKPVPPSRDIPPPIAVVLGDMPVRWTPPPAMIHVQPPSIASRSPSPVSRPFPPEPQTPPPVLHRTILSSFESDFADLSAWQQQFLTREERAERERVKKERIEREAEERRLKELKEAKRARLAELQRMEGESQLRKEEEEQLRKELEELEQPKIDDDDDWSALLRPTGRKKKKR</sequence>
<evidence type="ECO:0000256" key="1">
    <source>
        <dbReference type="SAM" id="MobiDB-lite"/>
    </source>
</evidence>
<keyword evidence="3" id="KW-1185">Reference proteome</keyword>
<comment type="caution">
    <text evidence="2">The sequence shown here is derived from an EMBL/GenBank/DDBJ whole genome shotgun (WGS) entry which is preliminary data.</text>
</comment>
<feature type="region of interest" description="Disordered" evidence="1">
    <location>
        <begin position="197"/>
        <end position="243"/>
    </location>
</feature>
<protein>
    <submittedName>
        <fullName evidence="2">Uncharacterized protein</fullName>
    </submittedName>
</protein>
<dbReference type="RefSeq" id="XP_001836477.2">
    <property type="nucleotide sequence ID" value="XM_001836425.2"/>
</dbReference>
<feature type="compositionally biased region" description="Pro residues" evidence="1">
    <location>
        <begin position="117"/>
        <end position="129"/>
    </location>
</feature>
<dbReference type="InParanoid" id="A8NUL0"/>
<dbReference type="VEuPathDB" id="FungiDB:CC1G_07560"/>
<proteinExistence type="predicted"/>
<reference evidence="2 3" key="1">
    <citation type="journal article" date="2010" name="Proc. Natl. Acad. Sci. U.S.A.">
        <title>Insights into evolution of multicellular fungi from the assembled chromosomes of the mushroom Coprinopsis cinerea (Coprinus cinereus).</title>
        <authorList>
            <person name="Stajich J.E."/>
            <person name="Wilke S.K."/>
            <person name="Ahren D."/>
            <person name="Au C.H."/>
            <person name="Birren B.W."/>
            <person name="Borodovsky M."/>
            <person name="Burns C."/>
            <person name="Canback B."/>
            <person name="Casselton L.A."/>
            <person name="Cheng C.K."/>
            <person name="Deng J."/>
            <person name="Dietrich F.S."/>
            <person name="Fargo D.C."/>
            <person name="Farman M.L."/>
            <person name="Gathman A.C."/>
            <person name="Goldberg J."/>
            <person name="Guigo R."/>
            <person name="Hoegger P.J."/>
            <person name="Hooker J.B."/>
            <person name="Huggins A."/>
            <person name="James T.Y."/>
            <person name="Kamada T."/>
            <person name="Kilaru S."/>
            <person name="Kodira C."/>
            <person name="Kues U."/>
            <person name="Kupfer D."/>
            <person name="Kwan H.S."/>
            <person name="Lomsadze A."/>
            <person name="Li W."/>
            <person name="Lilly W.W."/>
            <person name="Ma L.J."/>
            <person name="Mackey A.J."/>
            <person name="Manning G."/>
            <person name="Martin F."/>
            <person name="Muraguchi H."/>
            <person name="Natvig D.O."/>
            <person name="Palmerini H."/>
            <person name="Ramesh M.A."/>
            <person name="Rehmeyer C.J."/>
            <person name="Roe B.A."/>
            <person name="Shenoy N."/>
            <person name="Stanke M."/>
            <person name="Ter-Hovhannisyan V."/>
            <person name="Tunlid A."/>
            <person name="Velagapudi R."/>
            <person name="Vision T.J."/>
            <person name="Zeng Q."/>
            <person name="Zolan M.E."/>
            <person name="Pukkila P.J."/>
        </authorList>
    </citation>
    <scope>NUCLEOTIDE SEQUENCE [LARGE SCALE GENOMIC DNA]</scope>
    <source>
        <strain evidence="3">Okayama-7 / 130 / ATCC MYA-4618 / FGSC 9003</strain>
    </source>
</reference>
<feature type="compositionally biased region" description="Basic and acidic residues" evidence="1">
    <location>
        <begin position="197"/>
        <end position="223"/>
    </location>
</feature>
<organism evidence="2 3">
    <name type="scientific">Coprinopsis cinerea (strain Okayama-7 / 130 / ATCC MYA-4618 / FGSC 9003)</name>
    <name type="common">Inky cap fungus</name>
    <name type="synonym">Hormographiella aspergillata</name>
    <dbReference type="NCBI Taxonomy" id="240176"/>
    <lineage>
        <taxon>Eukaryota</taxon>
        <taxon>Fungi</taxon>
        <taxon>Dikarya</taxon>
        <taxon>Basidiomycota</taxon>
        <taxon>Agaricomycotina</taxon>
        <taxon>Agaricomycetes</taxon>
        <taxon>Agaricomycetidae</taxon>
        <taxon>Agaricales</taxon>
        <taxon>Agaricineae</taxon>
        <taxon>Psathyrellaceae</taxon>
        <taxon>Coprinopsis</taxon>
    </lineage>
</organism>
<feature type="region of interest" description="Disordered" evidence="1">
    <location>
        <begin position="108"/>
        <end position="129"/>
    </location>
</feature>
<evidence type="ECO:0000313" key="3">
    <source>
        <dbReference type="Proteomes" id="UP000001861"/>
    </source>
</evidence>
<gene>
    <name evidence="2" type="ORF">CC1G_07560</name>
</gene>